<name>A0A6V8P5T2_9ACTN</name>
<dbReference type="CDD" id="cd06928">
    <property type="entry name" value="RNAP_alpha_NTD"/>
    <property type="match status" value="1"/>
</dbReference>
<dbReference type="InterPro" id="IPR036643">
    <property type="entry name" value="RNApol_insert_sf"/>
</dbReference>
<dbReference type="HAMAP" id="MF_00059">
    <property type="entry name" value="RNApol_bact_RpoA"/>
    <property type="match status" value="1"/>
</dbReference>
<dbReference type="Pfam" id="PF01000">
    <property type="entry name" value="RNA_pol_A_bac"/>
    <property type="match status" value="1"/>
</dbReference>
<dbReference type="NCBIfam" id="NF003513">
    <property type="entry name" value="PRK05182.1-2"/>
    <property type="match status" value="1"/>
</dbReference>
<sequence>MLMQKPEIKIEKISDCEGIFVIEPLERGFGHTLGNSLRRVLLSSIQGYGITSIKIEGVLHEFSTIEGVKEDTTELILNLKKLVFRSKSEEPIKITLRKKKPGVVWAGDIQVPAEAEIVNKDLYIATLNEDGRLEMEMTVEKGRGYVSAEQNKRGKESVGEIPIDTIFSPVLRVTYEVAETRVGQRTDFDKLTLYVKTDGSSKPDEALSQAAKILDNHLVLLMNLSAKSMEEEVFGASELLLKHGNLPAIEDLRLSARSFNCLKREGIDTIDKLISYSEEELMEIKNFGAKSIDEVKEKLKTLNLKLKS</sequence>
<dbReference type="EMBL" id="BLRY01000095">
    <property type="protein sequence ID" value="GFP27992.1"/>
    <property type="molecule type" value="Genomic_DNA"/>
</dbReference>
<dbReference type="SMART" id="SM00662">
    <property type="entry name" value="RPOLD"/>
    <property type="match status" value="1"/>
</dbReference>
<evidence type="ECO:0000256" key="7">
    <source>
        <dbReference type="ARBA" id="ARBA00023163"/>
    </source>
</evidence>
<dbReference type="NCBIfam" id="TIGR02027">
    <property type="entry name" value="rpoA"/>
    <property type="match status" value="1"/>
</dbReference>
<dbReference type="EC" id="2.7.7.6" evidence="2 11"/>
<dbReference type="Gene3D" id="2.170.120.12">
    <property type="entry name" value="DNA-directed RNA polymerase, insert domain"/>
    <property type="match status" value="1"/>
</dbReference>
<evidence type="ECO:0000256" key="5">
    <source>
        <dbReference type="ARBA" id="ARBA00022679"/>
    </source>
</evidence>
<reference evidence="13 14" key="1">
    <citation type="journal article" date="2020" name="Front. Microbiol.">
        <title>Single-cell genomics of novel Actinobacteria with the Wood-Ljungdahl pathway discovered in a serpentinizing system.</title>
        <authorList>
            <person name="Merino N."/>
            <person name="Kawai M."/>
            <person name="Boyd E.S."/>
            <person name="Colman D.R."/>
            <person name="McGlynn S.E."/>
            <person name="Nealson K.H."/>
            <person name="Kurokawa K."/>
            <person name="Hongoh Y."/>
        </authorList>
    </citation>
    <scope>NUCLEOTIDE SEQUENCE [LARGE SCALE GENOMIC DNA]</scope>
    <source>
        <strain evidence="13 14">S33</strain>
    </source>
</reference>
<dbReference type="FunFam" id="2.170.120.12:FF:000001">
    <property type="entry name" value="DNA-directed RNA polymerase subunit alpha"/>
    <property type="match status" value="1"/>
</dbReference>
<dbReference type="SUPFAM" id="SSF56553">
    <property type="entry name" value="Insert subdomain of RNA polymerase alpha subunit"/>
    <property type="match status" value="1"/>
</dbReference>
<comment type="caution">
    <text evidence="13">The sequence shown here is derived from an EMBL/GenBank/DDBJ whole genome shotgun (WGS) entry which is preliminary data.</text>
</comment>
<dbReference type="Proteomes" id="UP000591948">
    <property type="component" value="Unassembled WGS sequence"/>
</dbReference>
<dbReference type="GO" id="GO:0000428">
    <property type="term" value="C:DNA-directed RNA polymerase complex"/>
    <property type="evidence" value="ECO:0007669"/>
    <property type="project" value="UniProtKB-KW"/>
</dbReference>
<keyword evidence="6 11" id="KW-0548">Nucleotidyltransferase</keyword>
<keyword evidence="7 11" id="KW-0804">Transcription</keyword>
<dbReference type="InterPro" id="IPR011262">
    <property type="entry name" value="DNA-dir_RNA_pol_insert"/>
</dbReference>
<comment type="catalytic activity">
    <reaction evidence="10 11">
        <text>RNA(n) + a ribonucleoside 5'-triphosphate = RNA(n+1) + diphosphate</text>
        <dbReference type="Rhea" id="RHEA:21248"/>
        <dbReference type="Rhea" id="RHEA-COMP:14527"/>
        <dbReference type="Rhea" id="RHEA-COMP:17342"/>
        <dbReference type="ChEBI" id="CHEBI:33019"/>
        <dbReference type="ChEBI" id="CHEBI:61557"/>
        <dbReference type="ChEBI" id="CHEBI:140395"/>
        <dbReference type="EC" id="2.7.7.6"/>
    </reaction>
</comment>
<dbReference type="GO" id="GO:0005737">
    <property type="term" value="C:cytoplasm"/>
    <property type="evidence" value="ECO:0007669"/>
    <property type="project" value="UniProtKB-ARBA"/>
</dbReference>
<dbReference type="GO" id="GO:0006351">
    <property type="term" value="P:DNA-templated transcription"/>
    <property type="evidence" value="ECO:0007669"/>
    <property type="project" value="UniProtKB-UniRule"/>
</dbReference>
<feature type="region of interest" description="Alpha N-terminal domain (alpha-NTD)" evidence="11">
    <location>
        <begin position="1"/>
        <end position="225"/>
    </location>
</feature>
<evidence type="ECO:0000256" key="4">
    <source>
        <dbReference type="ARBA" id="ARBA00022478"/>
    </source>
</evidence>
<dbReference type="InterPro" id="IPR036603">
    <property type="entry name" value="RBP11-like"/>
</dbReference>
<dbReference type="SUPFAM" id="SSF55257">
    <property type="entry name" value="RBP11-like subunits of RNA polymerase"/>
    <property type="match status" value="1"/>
</dbReference>
<evidence type="ECO:0000313" key="14">
    <source>
        <dbReference type="Proteomes" id="UP000591948"/>
    </source>
</evidence>
<evidence type="ECO:0000256" key="1">
    <source>
        <dbReference type="ARBA" id="ARBA00007123"/>
    </source>
</evidence>
<dbReference type="Gene3D" id="1.10.150.20">
    <property type="entry name" value="5' to 3' exonuclease, C-terminal subdomain"/>
    <property type="match status" value="1"/>
</dbReference>
<feature type="region of interest" description="Alpha C-terminal domain (alpha-CTD)" evidence="11">
    <location>
        <begin position="239"/>
        <end position="308"/>
    </location>
</feature>
<evidence type="ECO:0000256" key="8">
    <source>
        <dbReference type="ARBA" id="ARBA00032524"/>
    </source>
</evidence>
<evidence type="ECO:0000256" key="2">
    <source>
        <dbReference type="ARBA" id="ARBA00012418"/>
    </source>
</evidence>
<evidence type="ECO:0000313" key="13">
    <source>
        <dbReference type="EMBL" id="GFP27992.1"/>
    </source>
</evidence>
<dbReference type="Gene3D" id="3.30.1360.10">
    <property type="entry name" value="RNA polymerase, RBP11-like subunit"/>
    <property type="match status" value="1"/>
</dbReference>
<dbReference type="Pfam" id="PF01193">
    <property type="entry name" value="RNA_pol_L"/>
    <property type="match status" value="1"/>
</dbReference>
<evidence type="ECO:0000259" key="12">
    <source>
        <dbReference type="SMART" id="SM00662"/>
    </source>
</evidence>
<keyword evidence="5 11" id="KW-0808">Transferase</keyword>
<dbReference type="GO" id="GO:0003677">
    <property type="term" value="F:DNA binding"/>
    <property type="evidence" value="ECO:0007669"/>
    <property type="project" value="UniProtKB-UniRule"/>
</dbReference>
<keyword evidence="14" id="KW-1185">Reference proteome</keyword>
<evidence type="ECO:0000256" key="11">
    <source>
        <dbReference type="HAMAP-Rule" id="MF_00059"/>
    </source>
</evidence>
<comment type="similarity">
    <text evidence="1 11">Belongs to the RNA polymerase alpha chain family.</text>
</comment>
<comment type="subunit">
    <text evidence="11">Homodimer. The RNAP catalytic core consists of 2 alpha, 1 beta, 1 beta' and 1 omega subunit. When a sigma factor is associated with the core the holoenzyme is formed, which can initiate transcription.</text>
</comment>
<evidence type="ECO:0000256" key="9">
    <source>
        <dbReference type="ARBA" id="ARBA00033070"/>
    </source>
</evidence>
<comment type="function">
    <text evidence="11">DNA-dependent RNA polymerase catalyzes the transcription of DNA into RNA using the four ribonucleoside triphosphates as substrates.</text>
</comment>
<dbReference type="InterPro" id="IPR011263">
    <property type="entry name" value="DNA-dir_RNA_pol_RpoA/D/Rpb3"/>
</dbReference>
<dbReference type="Pfam" id="PF03118">
    <property type="entry name" value="RNA_pol_A_CTD"/>
    <property type="match status" value="1"/>
</dbReference>
<dbReference type="GO" id="GO:0046983">
    <property type="term" value="F:protein dimerization activity"/>
    <property type="evidence" value="ECO:0007669"/>
    <property type="project" value="InterPro"/>
</dbReference>
<protein>
    <recommendedName>
        <fullName evidence="3 11">DNA-directed RNA polymerase subunit alpha</fullName>
        <shortName evidence="11">RNAP subunit alpha</shortName>
        <ecNumber evidence="2 11">2.7.7.6</ecNumber>
    </recommendedName>
    <alternativeName>
        <fullName evidence="9 11">RNA polymerase subunit alpha</fullName>
    </alternativeName>
    <alternativeName>
        <fullName evidence="8 11">Transcriptase subunit alpha</fullName>
    </alternativeName>
</protein>
<gene>
    <name evidence="11" type="primary">rpoA</name>
    <name evidence="13" type="ORF">HKBW3S33_01409</name>
</gene>
<feature type="domain" description="DNA-directed RNA polymerase RpoA/D/Rpb3-type" evidence="12">
    <location>
        <begin position="17"/>
        <end position="224"/>
    </location>
</feature>
<dbReference type="SUPFAM" id="SSF47789">
    <property type="entry name" value="C-terminal domain of RNA polymerase alpha subunit"/>
    <property type="match status" value="1"/>
</dbReference>
<dbReference type="AlphaFoldDB" id="A0A6V8P5T2"/>
<organism evidence="13 14">
    <name type="scientific">Candidatus Hakubella thermalkaliphila</name>
    <dbReference type="NCBI Taxonomy" id="2754717"/>
    <lineage>
        <taxon>Bacteria</taxon>
        <taxon>Bacillati</taxon>
        <taxon>Actinomycetota</taxon>
        <taxon>Actinomycetota incertae sedis</taxon>
        <taxon>Candidatus Hakubellales</taxon>
        <taxon>Candidatus Hakubellaceae</taxon>
        <taxon>Candidatus Hakubella</taxon>
    </lineage>
</organism>
<keyword evidence="4 11" id="KW-0240">DNA-directed RNA polymerase</keyword>
<dbReference type="GO" id="GO:0003899">
    <property type="term" value="F:DNA-directed RNA polymerase activity"/>
    <property type="evidence" value="ECO:0007669"/>
    <property type="project" value="UniProtKB-UniRule"/>
</dbReference>
<evidence type="ECO:0000256" key="6">
    <source>
        <dbReference type="ARBA" id="ARBA00022695"/>
    </source>
</evidence>
<proteinExistence type="inferred from homology"/>
<accession>A0A6V8P5T2</accession>
<dbReference type="NCBIfam" id="NF003519">
    <property type="entry name" value="PRK05182.2-5"/>
    <property type="match status" value="1"/>
</dbReference>
<dbReference type="InterPro" id="IPR011260">
    <property type="entry name" value="RNAP_asu_C"/>
</dbReference>
<evidence type="ECO:0000256" key="3">
    <source>
        <dbReference type="ARBA" id="ARBA00015972"/>
    </source>
</evidence>
<evidence type="ECO:0000256" key="10">
    <source>
        <dbReference type="ARBA" id="ARBA00048552"/>
    </source>
</evidence>
<comment type="domain">
    <text evidence="11">The N-terminal domain is essential for RNAP assembly and basal transcription, whereas the C-terminal domain is involved in interaction with transcriptional regulators and with upstream promoter elements.</text>
</comment>
<dbReference type="InterPro" id="IPR011773">
    <property type="entry name" value="DNA-dir_RpoA"/>
</dbReference>